<organism evidence="1 2">
    <name type="scientific">Wickerhamomyces mucosus</name>
    <dbReference type="NCBI Taxonomy" id="1378264"/>
    <lineage>
        <taxon>Eukaryota</taxon>
        <taxon>Fungi</taxon>
        <taxon>Dikarya</taxon>
        <taxon>Ascomycota</taxon>
        <taxon>Saccharomycotina</taxon>
        <taxon>Saccharomycetes</taxon>
        <taxon>Phaffomycetales</taxon>
        <taxon>Wickerhamomycetaceae</taxon>
        <taxon>Wickerhamomyces</taxon>
    </lineage>
</organism>
<evidence type="ECO:0000313" key="2">
    <source>
        <dbReference type="Proteomes" id="UP000769528"/>
    </source>
</evidence>
<gene>
    <name evidence="1" type="ORF">WICMUC_005174</name>
</gene>
<dbReference type="AlphaFoldDB" id="A0A9P8T7E7"/>
<dbReference type="Proteomes" id="UP000769528">
    <property type="component" value="Unassembled WGS sequence"/>
</dbReference>
<dbReference type="EMBL" id="JAEUBF010001375">
    <property type="protein sequence ID" value="KAH3667896.1"/>
    <property type="molecule type" value="Genomic_DNA"/>
</dbReference>
<name>A0A9P8T7E7_9ASCO</name>
<proteinExistence type="predicted"/>
<reference evidence="1" key="1">
    <citation type="journal article" date="2021" name="Open Biol.">
        <title>Shared evolutionary footprints suggest mitochondrial oxidative damage underlies multiple complex I losses in fungi.</title>
        <authorList>
            <person name="Schikora-Tamarit M.A."/>
            <person name="Marcet-Houben M."/>
            <person name="Nosek J."/>
            <person name="Gabaldon T."/>
        </authorList>
    </citation>
    <scope>NUCLEOTIDE SEQUENCE</scope>
    <source>
        <strain evidence="1">CBS6341</strain>
    </source>
</reference>
<sequence length="404" mass="47645">MKRIGLYKLFKPITVVPKRSITSVKSVSDIQPIPDLILNYQLENRIGGYQQIGPLNSPYLSCSYYSPLSFISLFANSSISINYTFNSNFQGKEAAKVLLNYQLEKNFKLIKSKIGVYHFHLKLLPKTIDEIEEFSQNFKKIFESETKELTNLNKKQIYCKIDWSYIKRLTELASIKFPDQAKEIKETVEVFQKFDQKNIVPILKNPQNVGKYRGIPSEILQYYFQTRMKSIKYFNKSKYFKMSYFPQSHFLSTFCIGDIGITHTFDKSTILNDPKILDKSINKKFGKSMVVFDYEHYRKKASRLLKREIYKIQKFETIKKIKFGFYMFHLIKIPIDEESLIEYRNDLIEAFRITSFIDYEDIKKINFANNKVNWNQIDNILNNNGLSIPKNTAILKQMIMKKKP</sequence>
<reference evidence="1" key="2">
    <citation type="submission" date="2021-01" db="EMBL/GenBank/DDBJ databases">
        <authorList>
            <person name="Schikora-Tamarit M.A."/>
        </authorList>
    </citation>
    <scope>NUCLEOTIDE SEQUENCE</scope>
    <source>
        <strain evidence="1">CBS6341</strain>
    </source>
</reference>
<protein>
    <submittedName>
        <fullName evidence="1">Uncharacterized protein</fullName>
    </submittedName>
</protein>
<keyword evidence="2" id="KW-1185">Reference proteome</keyword>
<evidence type="ECO:0000313" key="1">
    <source>
        <dbReference type="EMBL" id="KAH3667896.1"/>
    </source>
</evidence>
<accession>A0A9P8T7E7</accession>
<comment type="caution">
    <text evidence="1">The sequence shown here is derived from an EMBL/GenBank/DDBJ whole genome shotgun (WGS) entry which is preliminary data.</text>
</comment>